<evidence type="ECO:0000256" key="1">
    <source>
        <dbReference type="SAM" id="Phobius"/>
    </source>
</evidence>
<dbReference type="Proteomes" id="UP000193920">
    <property type="component" value="Unassembled WGS sequence"/>
</dbReference>
<keyword evidence="1" id="KW-0812">Transmembrane</keyword>
<dbReference type="EMBL" id="MCOG01000070">
    <property type="protein sequence ID" value="ORY57358.1"/>
    <property type="molecule type" value="Genomic_DNA"/>
</dbReference>
<evidence type="ECO:0000313" key="2">
    <source>
        <dbReference type="EMBL" id="ORY57358.1"/>
    </source>
</evidence>
<proteinExistence type="predicted"/>
<dbReference type="AlphaFoldDB" id="A0A1Y2DDL9"/>
<dbReference type="Gene3D" id="1.10.287.700">
    <property type="entry name" value="Helix hairpin bin"/>
    <property type="match status" value="1"/>
</dbReference>
<keyword evidence="1" id="KW-1133">Transmembrane helix</keyword>
<accession>A0A1Y2DDL9</accession>
<keyword evidence="1" id="KW-0472">Membrane</keyword>
<protein>
    <recommendedName>
        <fullName evidence="4">Vesicle transport protein</fullName>
    </recommendedName>
</protein>
<name>A0A1Y2DDL9_9FUNG</name>
<keyword evidence="3" id="KW-1185">Reference proteome</keyword>
<sequence length="268" mass="30090">MDFKKLAQGLTDDTNGVFNDIKNVAKNTLNSDKLKESIENVANKTKEGGNVFVNISEEVKQNVGESFDDITKATTSAYNTVTNTISGGVNNAKNYSPDKIFSSMVKKVWKEDDKVLGCITITRGQKITYSLSFVLASVLFLGMDLSLLFITHEFEYVKYSIFFGIWTLLYLIGIHILDSAVPKQFFEKKTKTVRITSIIIYSITMIGGIVVANVFPKLTYSIIAFVVHFISFAWLTTTHMPTYKGLNLSYFTEKSPLLFSSFYNSVEN</sequence>
<feature type="transmembrane region" description="Helical" evidence="1">
    <location>
        <begin position="156"/>
        <end position="181"/>
    </location>
</feature>
<feature type="transmembrane region" description="Helical" evidence="1">
    <location>
        <begin position="129"/>
        <end position="150"/>
    </location>
</feature>
<feature type="transmembrane region" description="Helical" evidence="1">
    <location>
        <begin position="193"/>
        <end position="212"/>
    </location>
</feature>
<gene>
    <name evidence="2" type="ORF">LY90DRAFT_506512</name>
</gene>
<evidence type="ECO:0008006" key="4">
    <source>
        <dbReference type="Google" id="ProtNLM"/>
    </source>
</evidence>
<dbReference type="OrthoDB" id="10401308at2759"/>
<reference evidence="2 3" key="1">
    <citation type="submission" date="2016-08" db="EMBL/GenBank/DDBJ databases">
        <title>A Parts List for Fungal Cellulosomes Revealed by Comparative Genomics.</title>
        <authorList>
            <consortium name="DOE Joint Genome Institute"/>
            <person name="Haitjema C.H."/>
            <person name="Gilmore S.P."/>
            <person name="Henske J.K."/>
            <person name="Solomon K.V."/>
            <person name="De Groot R."/>
            <person name="Kuo A."/>
            <person name="Mondo S.J."/>
            <person name="Salamov A.A."/>
            <person name="Labutti K."/>
            <person name="Zhao Z."/>
            <person name="Chiniquy J."/>
            <person name="Barry K."/>
            <person name="Brewer H.M."/>
            <person name="Purvine S.O."/>
            <person name="Wright A.T."/>
            <person name="Boxma B."/>
            <person name="Van Alen T."/>
            <person name="Hackstein J.H."/>
            <person name="Baker S.E."/>
            <person name="Grigoriev I.V."/>
            <person name="O'Malley M.A."/>
        </authorList>
    </citation>
    <scope>NUCLEOTIDE SEQUENCE [LARGE SCALE GENOMIC DNA]</scope>
    <source>
        <strain evidence="2 3">G1</strain>
    </source>
</reference>
<organism evidence="2 3">
    <name type="scientific">Neocallimastix californiae</name>
    <dbReference type="NCBI Taxonomy" id="1754190"/>
    <lineage>
        <taxon>Eukaryota</taxon>
        <taxon>Fungi</taxon>
        <taxon>Fungi incertae sedis</taxon>
        <taxon>Chytridiomycota</taxon>
        <taxon>Chytridiomycota incertae sedis</taxon>
        <taxon>Neocallimastigomycetes</taxon>
        <taxon>Neocallimastigales</taxon>
        <taxon>Neocallimastigaceae</taxon>
        <taxon>Neocallimastix</taxon>
    </lineage>
</organism>
<feature type="transmembrane region" description="Helical" evidence="1">
    <location>
        <begin position="218"/>
        <end position="236"/>
    </location>
</feature>
<evidence type="ECO:0000313" key="3">
    <source>
        <dbReference type="Proteomes" id="UP000193920"/>
    </source>
</evidence>
<comment type="caution">
    <text evidence="2">The sequence shown here is derived from an EMBL/GenBank/DDBJ whole genome shotgun (WGS) entry which is preliminary data.</text>
</comment>